<dbReference type="PATRIC" id="fig|1050174.4.peg.1170"/>
<dbReference type="STRING" id="1050174.CEPID_05790"/>
<reference evidence="3 4" key="1">
    <citation type="submission" date="2015-05" db="EMBL/GenBank/DDBJ databases">
        <title>Complete genome sequence of Corynebacterium epidermidicanis DSM 45586, isolated from the skin of a dog suffering from pruritus.</title>
        <authorList>
            <person name="Ruckert C."/>
            <person name="Albersmeier A."/>
            <person name="Winkler A."/>
            <person name="Tauch A."/>
        </authorList>
    </citation>
    <scope>NUCLEOTIDE SEQUENCE [LARGE SCALE GENOMIC DNA]</scope>
    <source>
        <strain evidence="3 4">DSM 45586</strain>
    </source>
</reference>
<sequence length="165" mass="16710">MPHKGIFSRALLSAAVVGTLAVGAAPAVGAAEAPTQAAAEASNLYTNQTVAPGHSVTLVPNTPLDFTDIADVSQSGIPEGWHVTINEDNGAVVVSPAPNAKKGDAVTLKIKIVDIDGRVTWHQPTVTASEDGTADSALPPADPDGPKVTYQDAMVEPGNSVTVAP</sequence>
<evidence type="ECO:0000313" key="4">
    <source>
        <dbReference type="Proteomes" id="UP000035368"/>
    </source>
</evidence>
<organism evidence="3 4">
    <name type="scientific">Corynebacterium epidermidicanis</name>
    <dbReference type="NCBI Taxonomy" id="1050174"/>
    <lineage>
        <taxon>Bacteria</taxon>
        <taxon>Bacillati</taxon>
        <taxon>Actinomycetota</taxon>
        <taxon>Actinomycetes</taxon>
        <taxon>Mycobacteriales</taxon>
        <taxon>Corynebacteriaceae</taxon>
        <taxon>Corynebacterium</taxon>
    </lineage>
</organism>
<evidence type="ECO:0000313" key="3">
    <source>
        <dbReference type="EMBL" id="AKK03022.1"/>
    </source>
</evidence>
<keyword evidence="2" id="KW-0732">Signal</keyword>
<dbReference type="AlphaFoldDB" id="A0A0G3GVW8"/>
<feature type="region of interest" description="Disordered" evidence="1">
    <location>
        <begin position="125"/>
        <end position="146"/>
    </location>
</feature>
<evidence type="ECO:0000256" key="2">
    <source>
        <dbReference type="SAM" id="SignalP"/>
    </source>
</evidence>
<gene>
    <name evidence="3" type="ORF">CEPID_05790</name>
</gene>
<dbReference type="OrthoDB" id="4426657at2"/>
<keyword evidence="4" id="KW-1185">Reference proteome</keyword>
<feature type="signal peptide" evidence="2">
    <location>
        <begin position="1"/>
        <end position="30"/>
    </location>
</feature>
<feature type="chain" id="PRO_5005184392" evidence="2">
    <location>
        <begin position="31"/>
        <end position="165"/>
    </location>
</feature>
<protein>
    <submittedName>
        <fullName evidence="3">Uncharacterized protein</fullName>
    </submittedName>
</protein>
<accession>A0A0G3GVW8</accession>
<proteinExistence type="predicted"/>
<dbReference type="KEGG" id="cei:CEPID_05790"/>
<dbReference type="Proteomes" id="UP000035368">
    <property type="component" value="Chromosome"/>
</dbReference>
<dbReference type="RefSeq" id="WP_052843394.1">
    <property type="nucleotide sequence ID" value="NZ_CP011541.1"/>
</dbReference>
<name>A0A0G3GVW8_9CORY</name>
<dbReference type="EMBL" id="CP011541">
    <property type="protein sequence ID" value="AKK03022.1"/>
    <property type="molecule type" value="Genomic_DNA"/>
</dbReference>
<evidence type="ECO:0000256" key="1">
    <source>
        <dbReference type="SAM" id="MobiDB-lite"/>
    </source>
</evidence>